<dbReference type="InterPro" id="IPR012338">
    <property type="entry name" value="Beta-lactam/transpept-like"/>
</dbReference>
<dbReference type="InterPro" id="IPR018044">
    <property type="entry name" value="Peptidase_S11"/>
</dbReference>
<evidence type="ECO:0000256" key="12">
    <source>
        <dbReference type="RuleBase" id="RU004016"/>
    </source>
</evidence>
<dbReference type="RefSeq" id="WP_268043854.1">
    <property type="nucleotide sequence ID" value="NZ_CP104064.1"/>
</dbReference>
<evidence type="ECO:0000256" key="10">
    <source>
        <dbReference type="ARBA" id="ARBA00023316"/>
    </source>
</evidence>
<feature type="domain" description="Peptidase S11 D-Ala-D-Ala carboxypeptidase A C-terminal" evidence="16">
    <location>
        <begin position="294"/>
        <end position="375"/>
    </location>
</feature>
<dbReference type="SUPFAM" id="SSF56601">
    <property type="entry name" value="beta-lactamase/transpeptidase-like"/>
    <property type="match status" value="1"/>
</dbReference>
<keyword evidence="13" id="KW-0812">Transmembrane</keyword>
<dbReference type="EMBL" id="CP104064">
    <property type="protein sequence ID" value="WAH36508.1"/>
    <property type="molecule type" value="Genomic_DNA"/>
</dbReference>
<keyword evidence="8" id="KW-0133">Cell shape</keyword>
<keyword evidence="7" id="KW-0378">Hydrolase</keyword>
<evidence type="ECO:0000256" key="1">
    <source>
        <dbReference type="ARBA" id="ARBA00004752"/>
    </source>
</evidence>
<evidence type="ECO:0000256" key="14">
    <source>
        <dbReference type="SAM" id="SignalP"/>
    </source>
</evidence>
<evidence type="ECO:0000256" key="9">
    <source>
        <dbReference type="ARBA" id="ARBA00022984"/>
    </source>
</evidence>
<proteinExistence type="inferred from homology"/>
<keyword evidence="5" id="KW-0645">Protease</keyword>
<dbReference type="PRINTS" id="PR00725">
    <property type="entry name" value="DADACBPTASE1"/>
</dbReference>
<feature type="transmembrane region" description="Helical" evidence="13">
    <location>
        <begin position="390"/>
        <end position="411"/>
    </location>
</feature>
<gene>
    <name evidence="17" type="ORF">NZD86_20230</name>
</gene>
<dbReference type="Pfam" id="PF07943">
    <property type="entry name" value="PBP5_C"/>
    <property type="match status" value="1"/>
</dbReference>
<evidence type="ECO:0000313" key="18">
    <source>
        <dbReference type="Proteomes" id="UP001164803"/>
    </source>
</evidence>
<protein>
    <recommendedName>
        <fullName evidence="3">serine-type D-Ala-D-Ala carboxypeptidase</fullName>
        <ecNumber evidence="3">3.4.16.4</ecNumber>
    </recommendedName>
</protein>
<dbReference type="EC" id="3.4.16.4" evidence="3"/>
<name>A0ABY6Z1N9_9BACL</name>
<dbReference type="InterPro" id="IPR012907">
    <property type="entry name" value="Peptidase_S11_C"/>
</dbReference>
<feature type="domain" description="Peptidase S11 D-alanyl-D-alanine carboxypeptidase A N-terminal" evidence="15">
    <location>
        <begin position="48"/>
        <end position="275"/>
    </location>
</feature>
<evidence type="ECO:0000256" key="5">
    <source>
        <dbReference type="ARBA" id="ARBA00022670"/>
    </source>
</evidence>
<evidence type="ECO:0000256" key="3">
    <source>
        <dbReference type="ARBA" id="ARBA00012448"/>
    </source>
</evidence>
<keyword evidence="10" id="KW-0961">Cell wall biogenesis/degradation</keyword>
<dbReference type="GO" id="GO:0004180">
    <property type="term" value="F:carboxypeptidase activity"/>
    <property type="evidence" value="ECO:0007669"/>
    <property type="project" value="UniProtKB-KW"/>
</dbReference>
<dbReference type="PANTHER" id="PTHR21581:SF33">
    <property type="entry name" value="D-ALANYL-D-ALANINE CARBOXYPEPTIDASE DACB"/>
    <property type="match status" value="1"/>
</dbReference>
<evidence type="ECO:0000313" key="17">
    <source>
        <dbReference type="EMBL" id="WAH36508.1"/>
    </source>
</evidence>
<comment type="similarity">
    <text evidence="2 12">Belongs to the peptidase S11 family.</text>
</comment>
<keyword evidence="13" id="KW-0472">Membrane</keyword>
<keyword evidence="9" id="KW-0573">Peptidoglycan synthesis</keyword>
<feature type="chain" id="PRO_5045661887" description="serine-type D-Ala-D-Ala carboxypeptidase" evidence="14">
    <location>
        <begin position="29"/>
        <end position="434"/>
    </location>
</feature>
<dbReference type="Proteomes" id="UP001164803">
    <property type="component" value="Chromosome"/>
</dbReference>
<evidence type="ECO:0000256" key="6">
    <source>
        <dbReference type="ARBA" id="ARBA00022729"/>
    </source>
</evidence>
<dbReference type="Gene3D" id="3.40.710.10">
    <property type="entry name" value="DD-peptidase/beta-lactamase superfamily"/>
    <property type="match status" value="1"/>
</dbReference>
<sequence length="434" mass="47668">MRRRIGKWIGTALIATAVMTFAPGEVFAAQESLNQTYDHGMPSIQNENSPAWPSIVSQAAVVMDMNTGTVVYGKNPLVEHYPASITKIMTALLALKYGHLNDTLTASSNAVNQPPDKLYMVPGEKEQLEPLLYGMLLDSANDVAVEIAEHYGGSIANFTQMMNAEAKSLGATHTHFENPNGLPNPSHQTTAYDMAVIARAAMQNTEFRKIVGTKYYNWHGDKWSSRLSNLNKMLFYYPGCIGLKTGFTSVAHETLVVAATRGSSTFLAVLMDAPTDYEIRHDASQLLDYAFGHYQTETVVRKGQVVGDLPGHNPTPLVASNDLLATVRKGDPIHYQTELSYALPAHAASKGTTVATLNVEDVTGAIVDTVPAQLTTDWTPSAVHRALRPWPVLVPLAVFFCLLTFIVRGTFKRRMRKRARRSETWISSSRLQGD</sequence>
<keyword evidence="6 14" id="KW-0732">Signal</keyword>
<evidence type="ECO:0000256" key="2">
    <source>
        <dbReference type="ARBA" id="ARBA00007164"/>
    </source>
</evidence>
<evidence type="ECO:0000256" key="4">
    <source>
        <dbReference type="ARBA" id="ARBA00022645"/>
    </source>
</evidence>
<evidence type="ECO:0000256" key="13">
    <source>
        <dbReference type="SAM" id="Phobius"/>
    </source>
</evidence>
<feature type="signal peptide" evidence="14">
    <location>
        <begin position="1"/>
        <end position="28"/>
    </location>
</feature>
<evidence type="ECO:0000259" key="16">
    <source>
        <dbReference type="Pfam" id="PF07943"/>
    </source>
</evidence>
<keyword evidence="18" id="KW-1185">Reference proteome</keyword>
<comment type="catalytic activity">
    <reaction evidence="11">
        <text>Preferential cleavage: (Ac)2-L-Lys-D-Ala-|-D-Ala. Also transpeptidation of peptidyl-alanyl moieties that are N-acyl substituents of D-alanine.</text>
        <dbReference type="EC" id="3.4.16.4"/>
    </reaction>
</comment>
<reference evidence="17" key="1">
    <citation type="submission" date="2022-08" db="EMBL/GenBank/DDBJ databases">
        <title>Alicyclobacillus dauci DSM2870, complete genome.</title>
        <authorList>
            <person name="Wang Q."/>
            <person name="Cai R."/>
            <person name="Wang Z."/>
        </authorList>
    </citation>
    <scope>NUCLEOTIDE SEQUENCE</scope>
    <source>
        <strain evidence="17">DSM 28700</strain>
    </source>
</reference>
<evidence type="ECO:0000256" key="7">
    <source>
        <dbReference type="ARBA" id="ARBA00022801"/>
    </source>
</evidence>
<dbReference type="InterPro" id="IPR001967">
    <property type="entry name" value="Peptidase_S11_N"/>
</dbReference>
<evidence type="ECO:0000256" key="8">
    <source>
        <dbReference type="ARBA" id="ARBA00022960"/>
    </source>
</evidence>
<keyword evidence="4 17" id="KW-0121">Carboxypeptidase</keyword>
<keyword evidence="13" id="KW-1133">Transmembrane helix</keyword>
<evidence type="ECO:0000259" key="15">
    <source>
        <dbReference type="Pfam" id="PF00768"/>
    </source>
</evidence>
<evidence type="ECO:0000256" key="11">
    <source>
        <dbReference type="ARBA" id="ARBA00034000"/>
    </source>
</evidence>
<dbReference type="PANTHER" id="PTHR21581">
    <property type="entry name" value="D-ALANYL-D-ALANINE CARBOXYPEPTIDASE"/>
    <property type="match status" value="1"/>
</dbReference>
<comment type="pathway">
    <text evidence="1">Cell wall biogenesis; peptidoglycan biosynthesis.</text>
</comment>
<dbReference type="Pfam" id="PF00768">
    <property type="entry name" value="Peptidase_S11"/>
    <property type="match status" value="1"/>
</dbReference>
<accession>A0ABY6Z1N9</accession>
<organism evidence="17 18">
    <name type="scientific">Alicyclobacillus dauci</name>
    <dbReference type="NCBI Taxonomy" id="1475485"/>
    <lineage>
        <taxon>Bacteria</taxon>
        <taxon>Bacillati</taxon>
        <taxon>Bacillota</taxon>
        <taxon>Bacilli</taxon>
        <taxon>Bacillales</taxon>
        <taxon>Alicyclobacillaceae</taxon>
        <taxon>Alicyclobacillus</taxon>
    </lineage>
</organism>